<dbReference type="GO" id="GO:0008233">
    <property type="term" value="F:peptidase activity"/>
    <property type="evidence" value="ECO:0007669"/>
    <property type="project" value="UniProtKB-KW"/>
</dbReference>
<accession>A0A850PCE8</accession>
<dbReference type="Proteomes" id="UP000585665">
    <property type="component" value="Unassembled WGS sequence"/>
</dbReference>
<proteinExistence type="predicted"/>
<feature type="active site" description="Nucleophile" evidence="5">
    <location>
        <position position="164"/>
    </location>
</feature>
<name>A0A850PCE8_9PROT</name>
<evidence type="ECO:0000256" key="7">
    <source>
        <dbReference type="PIRSR" id="PIRSR600246-3"/>
    </source>
</evidence>
<evidence type="ECO:0000256" key="1">
    <source>
        <dbReference type="ARBA" id="ARBA00022670"/>
    </source>
</evidence>
<evidence type="ECO:0000313" key="8">
    <source>
        <dbReference type="EMBL" id="NVN41638.1"/>
    </source>
</evidence>
<evidence type="ECO:0000256" key="6">
    <source>
        <dbReference type="PIRSR" id="PIRSR600246-2"/>
    </source>
</evidence>
<sequence>MSPERQAAVRAALAKALQAGYAALTAGQPARDAVEAAIRVLENDPHFNAGRGAVFTHNGHNEMDAAMMDGATLQAGAVAGVRHVRNPITLARAVMEHSPHVLLVGQGAEDFARSQNIPLVDTSYFWTQYRWDQLQKALHDDRAAPAGDQSHQHAALPLDRHFGTVGAVALDTQGHLAAGTSTGGLTDKMWGRVGDSPLIGAGTYANAGCAMSGTGWGEFYIRTVAAHEVCLRVTMMHQSLNTAAQDVINHEIPALGGNGGAIVLDAKGDIAMPFNTDGMYRGWIGRDGVAHIAIFPAEGPQSVPAP</sequence>
<reference evidence="8 9" key="1">
    <citation type="submission" date="2020-06" db="EMBL/GenBank/DDBJ databases">
        <title>Description of novel acetic acid bacteria.</title>
        <authorList>
            <person name="Sombolestani A."/>
        </authorList>
    </citation>
    <scope>NUCLEOTIDE SEQUENCE [LARGE SCALE GENOMIC DNA]</scope>
    <source>
        <strain evidence="8 9">LMG 27010</strain>
    </source>
</reference>
<dbReference type="EMBL" id="JABXXR010000157">
    <property type="protein sequence ID" value="NVN41638.1"/>
    <property type="molecule type" value="Genomic_DNA"/>
</dbReference>
<keyword evidence="1" id="KW-0645">Protease</keyword>
<dbReference type="InterPro" id="IPR000246">
    <property type="entry name" value="Peptidase_T2"/>
</dbReference>
<keyword evidence="2" id="KW-0378">Hydrolase</keyword>
<feature type="binding site" evidence="6">
    <location>
        <begin position="192"/>
        <end position="195"/>
    </location>
    <ligand>
        <name>substrate</name>
    </ligand>
</feature>
<evidence type="ECO:0000313" key="9">
    <source>
        <dbReference type="Proteomes" id="UP000585665"/>
    </source>
</evidence>
<organism evidence="8 9">
    <name type="scientific">Ameyamaea chiangmaiensis</name>
    <dbReference type="NCBI Taxonomy" id="442969"/>
    <lineage>
        <taxon>Bacteria</taxon>
        <taxon>Pseudomonadati</taxon>
        <taxon>Pseudomonadota</taxon>
        <taxon>Alphaproteobacteria</taxon>
        <taxon>Acetobacterales</taxon>
        <taxon>Acetobacteraceae</taxon>
        <taxon>Ameyamaea</taxon>
    </lineage>
</organism>
<gene>
    <name evidence="8" type="ORF">HUK82_13845</name>
</gene>
<evidence type="ECO:0000256" key="3">
    <source>
        <dbReference type="ARBA" id="ARBA00022813"/>
    </source>
</evidence>
<dbReference type="SUPFAM" id="SSF56235">
    <property type="entry name" value="N-terminal nucleophile aminohydrolases (Ntn hydrolases)"/>
    <property type="match status" value="1"/>
</dbReference>
<dbReference type="CDD" id="cd04701">
    <property type="entry name" value="Asparaginase_2"/>
    <property type="match status" value="1"/>
</dbReference>
<comment type="caution">
    <text evidence="8">The sequence shown here is derived from an EMBL/GenBank/DDBJ whole genome shotgun (WGS) entry which is preliminary data.</text>
</comment>
<dbReference type="GO" id="GO:0016811">
    <property type="term" value="F:hydrolase activity, acting on carbon-nitrogen (but not peptide) bonds, in linear amides"/>
    <property type="evidence" value="ECO:0007669"/>
    <property type="project" value="UniProtKB-ARBA"/>
</dbReference>
<evidence type="ECO:0000256" key="5">
    <source>
        <dbReference type="PIRSR" id="PIRSR600246-1"/>
    </source>
</evidence>
<dbReference type="Gene3D" id="3.60.20.30">
    <property type="entry name" value="(Glycosyl)asparaginase"/>
    <property type="match status" value="1"/>
</dbReference>
<evidence type="ECO:0000256" key="2">
    <source>
        <dbReference type="ARBA" id="ARBA00022801"/>
    </source>
</evidence>
<keyword evidence="9" id="KW-1185">Reference proteome</keyword>
<feature type="binding site" evidence="6">
    <location>
        <begin position="214"/>
        <end position="217"/>
    </location>
    <ligand>
        <name>substrate</name>
    </ligand>
</feature>
<dbReference type="Pfam" id="PF01112">
    <property type="entry name" value="Asparaginase_2"/>
    <property type="match status" value="1"/>
</dbReference>
<dbReference type="FunFam" id="3.60.20.30:FF:000001">
    <property type="entry name" value="Isoaspartyl peptidase/L-asparaginase"/>
    <property type="match status" value="1"/>
</dbReference>
<dbReference type="PANTHER" id="PTHR10188:SF6">
    <property type="entry name" value="N(4)-(BETA-N-ACETYLGLUCOSAMINYL)-L-ASPARAGINASE"/>
    <property type="match status" value="1"/>
</dbReference>
<keyword evidence="3" id="KW-0068">Autocatalytic cleavage</keyword>
<dbReference type="InterPro" id="IPR029055">
    <property type="entry name" value="Ntn_hydrolases_N"/>
</dbReference>
<dbReference type="AlphaFoldDB" id="A0A850PCE8"/>
<feature type="site" description="Cleavage; by autolysis" evidence="7">
    <location>
        <begin position="163"/>
        <end position="164"/>
    </location>
</feature>
<evidence type="ECO:0000256" key="4">
    <source>
        <dbReference type="ARBA" id="ARBA00069124"/>
    </source>
</evidence>
<dbReference type="GO" id="GO:0006508">
    <property type="term" value="P:proteolysis"/>
    <property type="evidence" value="ECO:0007669"/>
    <property type="project" value="UniProtKB-KW"/>
</dbReference>
<dbReference type="PANTHER" id="PTHR10188">
    <property type="entry name" value="L-ASPARAGINASE"/>
    <property type="match status" value="1"/>
</dbReference>
<protein>
    <recommendedName>
        <fullName evidence="4">Isoaspartyl peptidase</fullName>
    </recommendedName>
</protein>